<dbReference type="SUPFAM" id="SSF55804">
    <property type="entry name" value="Phoshotransferase/anion transport protein"/>
    <property type="match status" value="1"/>
</dbReference>
<gene>
    <name evidence="2" type="primary">fruA</name>
    <name evidence="2" type="ORF">SPIRO4BDMA_40187</name>
</gene>
<dbReference type="EC" id="2.7.1.191" evidence="2"/>
<evidence type="ECO:0000313" key="2">
    <source>
        <dbReference type="EMBL" id="SLM17618.1"/>
    </source>
</evidence>
<dbReference type="InterPro" id="IPR051541">
    <property type="entry name" value="PTS_SugarTrans_NitroReg"/>
</dbReference>
<accession>A0A3P3XMW3</accession>
<dbReference type="InterPro" id="IPR002178">
    <property type="entry name" value="PTS_EIIA_type-2_dom"/>
</dbReference>
<dbReference type="Gene3D" id="3.40.930.10">
    <property type="entry name" value="Mannitol-specific EII, Chain A"/>
    <property type="match status" value="1"/>
</dbReference>
<keyword evidence="2" id="KW-0808">Transferase</keyword>
<dbReference type="Pfam" id="PF00359">
    <property type="entry name" value="PTS_EIIA_2"/>
    <property type="match status" value="1"/>
</dbReference>
<reference evidence="2" key="1">
    <citation type="submission" date="2017-02" db="EMBL/GenBank/DDBJ databases">
        <authorList>
            <person name="Regsiter A."/>
            <person name="William W."/>
        </authorList>
    </citation>
    <scope>NUCLEOTIDE SEQUENCE</scope>
    <source>
        <strain evidence="2">BdmA 4</strain>
    </source>
</reference>
<evidence type="ECO:0000259" key="1">
    <source>
        <dbReference type="PROSITE" id="PS51094"/>
    </source>
</evidence>
<dbReference type="AlphaFoldDB" id="A0A3P3XMW3"/>
<organism evidence="2">
    <name type="scientific">uncultured spirochete</name>
    <dbReference type="NCBI Taxonomy" id="156406"/>
    <lineage>
        <taxon>Bacteria</taxon>
        <taxon>Pseudomonadati</taxon>
        <taxon>Spirochaetota</taxon>
        <taxon>Spirochaetia</taxon>
        <taxon>Spirochaetales</taxon>
        <taxon>environmental samples</taxon>
    </lineage>
</organism>
<feature type="domain" description="PTS EIIA type-2" evidence="1">
    <location>
        <begin position="5"/>
        <end position="152"/>
    </location>
</feature>
<proteinExistence type="predicted"/>
<dbReference type="PROSITE" id="PS51094">
    <property type="entry name" value="PTS_EIIA_TYPE_2"/>
    <property type="match status" value="1"/>
</dbReference>
<dbReference type="GO" id="GO:0016740">
    <property type="term" value="F:transferase activity"/>
    <property type="evidence" value="ECO:0007669"/>
    <property type="project" value="UniProtKB-KW"/>
</dbReference>
<dbReference type="CDD" id="cd00211">
    <property type="entry name" value="PTS_IIA_fru"/>
    <property type="match status" value="1"/>
</dbReference>
<protein>
    <submittedName>
        <fullName evidence="2">PTS system fructose-specific EIIABC component</fullName>
        <ecNumber evidence="2">2.7.1.191</ecNumber>
    </submittedName>
</protein>
<name>A0A3P3XMW3_9SPIR</name>
<dbReference type="InterPro" id="IPR016152">
    <property type="entry name" value="PTrfase/Anion_transptr"/>
</dbReference>
<dbReference type="EMBL" id="FWDO01000004">
    <property type="protein sequence ID" value="SLM17618.1"/>
    <property type="molecule type" value="Genomic_DNA"/>
</dbReference>
<sequence length="159" mass="17441">MILQNAFKPATIKIGLESEDKDELLEELIDVLAKNYPGGMVFPRESVLKALWAREEKMSTGIYKGVAVPHATVDGIDSLRGVLGISKKGIEYESLDGNPVYLVFLLVSPPSEAEIHLDALKQIALLIQDSLLLENLMKAATPEKVYSLIRGFEESIGAM</sequence>
<dbReference type="PANTHER" id="PTHR47738">
    <property type="entry name" value="PTS SYSTEM FRUCTOSE-LIKE EIIA COMPONENT-RELATED"/>
    <property type="match status" value="1"/>
</dbReference>